<evidence type="ECO:0000313" key="2">
    <source>
        <dbReference type="Proteomes" id="UP000187191"/>
    </source>
</evidence>
<organism evidence="1 2">
    <name type="scientific">Streptomyces alfalfae</name>
    <dbReference type="NCBI Taxonomy" id="1642299"/>
    <lineage>
        <taxon>Bacteria</taxon>
        <taxon>Bacillati</taxon>
        <taxon>Actinomycetota</taxon>
        <taxon>Actinomycetes</taxon>
        <taxon>Kitasatosporales</taxon>
        <taxon>Streptomycetaceae</taxon>
        <taxon>Streptomyces</taxon>
    </lineage>
</organism>
<reference evidence="1 2" key="1">
    <citation type="submission" date="2016-05" db="EMBL/GenBank/DDBJ databases">
        <authorList>
            <person name="Gu J."/>
        </authorList>
    </citation>
    <scope>NUCLEOTIDE SEQUENCE [LARGE SCALE GENOMIC DNA]</scope>
    <source>
        <strain evidence="1 2">ACCC40021</strain>
    </source>
</reference>
<dbReference type="Proteomes" id="UP000187191">
    <property type="component" value="Chromosome"/>
</dbReference>
<evidence type="ECO:0000313" key="1">
    <source>
        <dbReference type="EMBL" id="APY90332.1"/>
    </source>
</evidence>
<name>A0ABM6H2T0_9ACTN</name>
<sequence length="77" mass="8160">MSIYGSFAPLLGCGDGIETRVSPAPGDRGTEVASHWATHAVALDQASTAYDMFEHRTDGCVRAVIRPDGPSAEEPRT</sequence>
<protein>
    <submittedName>
        <fullName evidence="1">Uncharacterized protein</fullName>
    </submittedName>
</protein>
<gene>
    <name evidence="1" type="ORF">A7J05_35920</name>
</gene>
<proteinExistence type="predicted"/>
<keyword evidence="2" id="KW-1185">Reference proteome</keyword>
<accession>A0ABM6H2T0</accession>
<dbReference type="EMBL" id="CP015588">
    <property type="protein sequence ID" value="APY90332.1"/>
    <property type="molecule type" value="Genomic_DNA"/>
</dbReference>